<dbReference type="OrthoDB" id="8116621at2"/>
<evidence type="ECO:0000313" key="3">
    <source>
        <dbReference type="Proteomes" id="UP000241764"/>
    </source>
</evidence>
<organism evidence="2 3">
    <name type="scientific">Phyllobacterium sophorae</name>
    <dbReference type="NCBI Taxonomy" id="1520277"/>
    <lineage>
        <taxon>Bacteria</taxon>
        <taxon>Pseudomonadati</taxon>
        <taxon>Pseudomonadota</taxon>
        <taxon>Alphaproteobacteria</taxon>
        <taxon>Hyphomicrobiales</taxon>
        <taxon>Phyllobacteriaceae</taxon>
        <taxon>Phyllobacterium</taxon>
    </lineage>
</organism>
<keyword evidence="3" id="KW-1185">Reference proteome</keyword>
<sequence>MDDIVWQRTGVEPQEPSREFTAMGVNGIDVGRIYRIDGGPLKGRWRWIFLLGHSQFRQGIVSGHQASKQRAADQVCRTYRRYLETPGSDGGGQSRIPLKKPTNQDQAI</sequence>
<dbReference type="RefSeq" id="WP_106665485.1">
    <property type="nucleotide sequence ID" value="NZ_PGGM01000008.1"/>
</dbReference>
<dbReference type="Proteomes" id="UP000241764">
    <property type="component" value="Unassembled WGS sequence"/>
</dbReference>
<evidence type="ECO:0000313" key="2">
    <source>
        <dbReference type="EMBL" id="PSH62879.1"/>
    </source>
</evidence>
<reference evidence="3" key="1">
    <citation type="submission" date="2017-11" db="EMBL/GenBank/DDBJ databases">
        <authorList>
            <person name="Kuznetsova I."/>
            <person name="Sazanova A."/>
            <person name="Chirak E."/>
            <person name="Safronova V."/>
            <person name="Willems A."/>
        </authorList>
    </citation>
    <scope>NUCLEOTIDE SEQUENCE [LARGE SCALE GENOMIC DNA]</scope>
    <source>
        <strain evidence="3">CCBAU 03422</strain>
    </source>
</reference>
<protein>
    <submittedName>
        <fullName evidence="2">Uncharacterized protein</fullName>
    </submittedName>
</protein>
<evidence type="ECO:0000256" key="1">
    <source>
        <dbReference type="SAM" id="MobiDB-lite"/>
    </source>
</evidence>
<gene>
    <name evidence="2" type="ORF">CU103_18450</name>
</gene>
<dbReference type="EMBL" id="PGGM01000008">
    <property type="protein sequence ID" value="PSH62879.1"/>
    <property type="molecule type" value="Genomic_DNA"/>
</dbReference>
<name>A0A2P7B8V7_9HYPH</name>
<feature type="region of interest" description="Disordered" evidence="1">
    <location>
        <begin position="82"/>
        <end position="108"/>
    </location>
</feature>
<proteinExistence type="predicted"/>
<accession>A0A2P7B8V7</accession>
<dbReference type="AlphaFoldDB" id="A0A2P7B8V7"/>
<comment type="caution">
    <text evidence="2">The sequence shown here is derived from an EMBL/GenBank/DDBJ whole genome shotgun (WGS) entry which is preliminary data.</text>
</comment>